<name>A0A7W8LMV4_9SPIR</name>
<dbReference type="GO" id="GO:0005524">
    <property type="term" value="F:ATP binding"/>
    <property type="evidence" value="ECO:0007669"/>
    <property type="project" value="InterPro"/>
</dbReference>
<dbReference type="CDD" id="cd00009">
    <property type="entry name" value="AAA"/>
    <property type="match status" value="1"/>
</dbReference>
<accession>A0A7W8LMV4</accession>
<comment type="caution">
    <text evidence="2">The sequence shown here is derived from an EMBL/GenBank/DDBJ whole genome shotgun (WGS) entry which is preliminary data.</text>
</comment>
<dbReference type="Proteomes" id="UP000518887">
    <property type="component" value="Unassembled WGS sequence"/>
</dbReference>
<evidence type="ECO:0000259" key="1">
    <source>
        <dbReference type="Pfam" id="PF00004"/>
    </source>
</evidence>
<dbReference type="RefSeq" id="WP_184660549.1">
    <property type="nucleotide sequence ID" value="NZ_CP031518.1"/>
</dbReference>
<dbReference type="InterPro" id="IPR003959">
    <property type="entry name" value="ATPase_AAA_core"/>
</dbReference>
<dbReference type="AlphaFoldDB" id="A0A7W8LMV4"/>
<dbReference type="SUPFAM" id="SSF52540">
    <property type="entry name" value="P-loop containing nucleoside triphosphate hydrolases"/>
    <property type="match status" value="1"/>
</dbReference>
<protein>
    <recommendedName>
        <fullName evidence="1">ATPase AAA-type core domain-containing protein</fullName>
    </recommendedName>
</protein>
<dbReference type="EMBL" id="JACHFQ010000007">
    <property type="protein sequence ID" value="MBB5226877.1"/>
    <property type="molecule type" value="Genomic_DNA"/>
</dbReference>
<feature type="domain" description="ATPase AAA-type core" evidence="1">
    <location>
        <begin position="25"/>
        <end position="149"/>
    </location>
</feature>
<dbReference type="Gene3D" id="3.40.50.300">
    <property type="entry name" value="P-loop containing nucleotide triphosphate hydrolases"/>
    <property type="match status" value="1"/>
</dbReference>
<dbReference type="Pfam" id="PF00004">
    <property type="entry name" value="AAA"/>
    <property type="match status" value="1"/>
</dbReference>
<proteinExistence type="predicted"/>
<sequence>MNNTNFMRDLMLTGFELSKISGVPMLYLGNPGMGKTTIVNLWAKRNGYHVESLIGSAFDRSEILGYMVNDGAGTNYLRTKAPEWFHTITELEKDGLPSVLFIDEIAGAPKDVQASLYRLIFERTIGNGQKLPESTIIASASNYKDNLPPMCDITSPNLNRFCVVNFGPQSFEGLYSEFLQDVDEFEKDLPEFEHRKLTDEIKEKTLAAVRGIFEKINSTYSIKDNTKGSLNVENKRLNNVFSADYSKNGEVYNFISGRTIGYFKNIFRAMYSIKLTKPDYIGKFLDGLIGLGFNSFSDIQELNAFRKFIRELTKDALQELDGKKKEKKSLAYNHELSLAENIEAVLAFEDKLEVADLSKVCMEIYSEIEQKFKTDTEGLSKILLSNKNSKEDLISLRKDYDAVEIFSLLASEHIPRSKKECVSSKLDEIITTYKFYMNTCIQTEAA</sequence>
<keyword evidence="3" id="KW-1185">Reference proteome</keyword>
<dbReference type="GO" id="GO:0016887">
    <property type="term" value="F:ATP hydrolysis activity"/>
    <property type="evidence" value="ECO:0007669"/>
    <property type="project" value="InterPro"/>
</dbReference>
<gene>
    <name evidence="2" type="ORF">HNP76_002265</name>
</gene>
<organism evidence="2 3">
    <name type="scientific">Treponema ruminis</name>
    <dbReference type="NCBI Taxonomy" id="744515"/>
    <lineage>
        <taxon>Bacteria</taxon>
        <taxon>Pseudomonadati</taxon>
        <taxon>Spirochaetota</taxon>
        <taxon>Spirochaetia</taxon>
        <taxon>Spirochaetales</taxon>
        <taxon>Treponemataceae</taxon>
        <taxon>Treponema</taxon>
    </lineage>
</organism>
<dbReference type="InterPro" id="IPR027417">
    <property type="entry name" value="P-loop_NTPase"/>
</dbReference>
<evidence type="ECO:0000313" key="2">
    <source>
        <dbReference type="EMBL" id="MBB5226877.1"/>
    </source>
</evidence>
<evidence type="ECO:0000313" key="3">
    <source>
        <dbReference type="Proteomes" id="UP000518887"/>
    </source>
</evidence>
<reference evidence="2 3" key="1">
    <citation type="submission" date="2020-08" db="EMBL/GenBank/DDBJ databases">
        <title>Genomic Encyclopedia of Type Strains, Phase IV (KMG-IV): sequencing the most valuable type-strain genomes for metagenomic binning, comparative biology and taxonomic classification.</title>
        <authorList>
            <person name="Goeker M."/>
        </authorList>
    </citation>
    <scope>NUCLEOTIDE SEQUENCE [LARGE SCALE GENOMIC DNA]</scope>
    <source>
        <strain evidence="2 3">DSM 103462</strain>
    </source>
</reference>